<name>A0A8H6SHE2_9AGAR</name>
<feature type="region of interest" description="Disordered" evidence="1">
    <location>
        <begin position="230"/>
        <end position="270"/>
    </location>
</feature>
<organism evidence="2 3">
    <name type="scientific">Mycena indigotica</name>
    <dbReference type="NCBI Taxonomy" id="2126181"/>
    <lineage>
        <taxon>Eukaryota</taxon>
        <taxon>Fungi</taxon>
        <taxon>Dikarya</taxon>
        <taxon>Basidiomycota</taxon>
        <taxon>Agaricomycotina</taxon>
        <taxon>Agaricomycetes</taxon>
        <taxon>Agaricomycetidae</taxon>
        <taxon>Agaricales</taxon>
        <taxon>Marasmiineae</taxon>
        <taxon>Mycenaceae</taxon>
        <taxon>Mycena</taxon>
    </lineage>
</organism>
<dbReference type="GeneID" id="59347665"/>
<comment type="caution">
    <text evidence="2">The sequence shown here is derived from an EMBL/GenBank/DDBJ whole genome shotgun (WGS) entry which is preliminary data.</text>
</comment>
<dbReference type="AlphaFoldDB" id="A0A8H6SHE2"/>
<dbReference type="PANTHER" id="PTHR14659:SF1">
    <property type="entry name" value="ALPHA- AND GAMMA-ADAPTIN-BINDING PROTEIN P34"/>
    <property type="match status" value="1"/>
</dbReference>
<sequence length="421" mass="46227">MSSSSNHDLESSTCRILTVSSTLRCAIDLVDRIKATPSDAEIVRSGLGESCRIRWTISNRYYSADVHFQAHTVSGLAPHHVRNVPAVIFVWPKGEAYQHHIQRFAGDMAGYEPEVSLAVRVAPSSDIPVDAEDEQQDDADIDEFLSSNGFEFIDGSNEESPHSPFAEGIPGLPRVYDALSTIMWPSMQTRSRVSTTRLHQDFDWADTTQDEMPDLGASRSRQEEIAELTRWLEEDTNNDSNARDDPWRTAADSMSVSPTALGSTEFPEGAKEFGFDDDFTVFISAPPVEQDKDKDQDVDSDSDFEESPARLGLPGSSPLYLSLGSGLDLREIEEGDKEDDDMPTEAEIDAMSTRIFGGPMREEAVSSDSNDGFAAFDLTRVMSALEGMKAEIANMEDEGEKRKVAASVAISLVYGLQGEGS</sequence>
<dbReference type="EMBL" id="JACAZF010000007">
    <property type="protein sequence ID" value="KAF7299003.1"/>
    <property type="molecule type" value="Genomic_DNA"/>
</dbReference>
<feature type="region of interest" description="Disordered" evidence="1">
    <location>
        <begin position="285"/>
        <end position="317"/>
    </location>
</feature>
<dbReference type="Proteomes" id="UP000636479">
    <property type="component" value="Unassembled WGS sequence"/>
</dbReference>
<evidence type="ECO:0000313" key="2">
    <source>
        <dbReference type="EMBL" id="KAF7299003.1"/>
    </source>
</evidence>
<dbReference type="OrthoDB" id="10261384at2759"/>
<proteinExistence type="predicted"/>
<gene>
    <name evidence="2" type="ORF">MIND_00848500</name>
</gene>
<evidence type="ECO:0000256" key="1">
    <source>
        <dbReference type="SAM" id="MobiDB-lite"/>
    </source>
</evidence>
<reference evidence="2" key="1">
    <citation type="submission" date="2020-05" db="EMBL/GenBank/DDBJ databases">
        <title>Mycena genomes resolve the evolution of fungal bioluminescence.</title>
        <authorList>
            <person name="Tsai I.J."/>
        </authorList>
    </citation>
    <scope>NUCLEOTIDE SEQUENCE</scope>
    <source>
        <strain evidence="2">171206Taipei</strain>
    </source>
</reference>
<dbReference type="PANTHER" id="PTHR14659">
    <property type="entry name" value="ALPHA- AND GAMMA-ADAPTIN-BINDING PROTEIN P34"/>
    <property type="match status" value="1"/>
</dbReference>
<dbReference type="Gene3D" id="3.40.50.11960">
    <property type="match status" value="1"/>
</dbReference>
<feature type="compositionally biased region" description="Polar residues" evidence="1">
    <location>
        <begin position="252"/>
        <end position="262"/>
    </location>
</feature>
<evidence type="ECO:0000313" key="3">
    <source>
        <dbReference type="Proteomes" id="UP000636479"/>
    </source>
</evidence>
<dbReference type="RefSeq" id="XP_037218391.1">
    <property type="nucleotide sequence ID" value="XM_037365149.1"/>
</dbReference>
<protein>
    <submittedName>
        <fullName evidence="2">Uncharacterized protein</fullName>
    </submittedName>
</protein>
<dbReference type="InterPro" id="IPR019341">
    <property type="entry name" value="Alpha/Gamma-adaptin-bd_p34"/>
</dbReference>
<keyword evidence="3" id="KW-1185">Reference proteome</keyword>
<accession>A0A8H6SHE2</accession>